<dbReference type="GO" id="GO:0007606">
    <property type="term" value="P:sensory perception of chemical stimulus"/>
    <property type="evidence" value="ECO:0007669"/>
    <property type="project" value="InterPro"/>
</dbReference>
<keyword evidence="5 6" id="KW-0472">Membrane</keyword>
<gene>
    <name evidence="7" type="ORF">CAUJ_LOCUS15339</name>
</gene>
<organism evidence="7 8">
    <name type="scientific">Caenorhabditis auriculariae</name>
    <dbReference type="NCBI Taxonomy" id="2777116"/>
    <lineage>
        <taxon>Eukaryota</taxon>
        <taxon>Metazoa</taxon>
        <taxon>Ecdysozoa</taxon>
        <taxon>Nematoda</taxon>
        <taxon>Chromadorea</taxon>
        <taxon>Rhabditida</taxon>
        <taxon>Rhabditina</taxon>
        <taxon>Rhabditomorpha</taxon>
        <taxon>Rhabditoidea</taxon>
        <taxon>Rhabditidae</taxon>
        <taxon>Peloderinae</taxon>
        <taxon>Caenorhabditis</taxon>
    </lineage>
</organism>
<dbReference type="Proteomes" id="UP000835052">
    <property type="component" value="Unassembled WGS sequence"/>
</dbReference>
<keyword evidence="3 6" id="KW-0812">Transmembrane</keyword>
<dbReference type="AlphaFoldDB" id="A0A8S1HZZ6"/>
<sequence>MFSAWTTRSPGGSVLRDGHPVAAWLTDVLAEVVRPSGRWAPEWALDVSRNPKHGYIIVTAARAATAISPPVCLPPTLSGLHLEASSSTPRLTGLHYLPLIIGGFLRSRFAVLITLSMPSMVLERFLATKYVGNYDHVARKYIPTAIIVFVELFSIFSALAAIFSDFGSLAILIFSFFVNSSALLVSSK</sequence>
<dbReference type="EMBL" id="CAJGYM010000175">
    <property type="protein sequence ID" value="CAD6199436.1"/>
    <property type="molecule type" value="Genomic_DNA"/>
</dbReference>
<keyword evidence="4 6" id="KW-1133">Transmembrane helix</keyword>
<evidence type="ECO:0000313" key="7">
    <source>
        <dbReference type="EMBL" id="CAD6199436.1"/>
    </source>
</evidence>
<accession>A0A8S1HZZ6</accession>
<protein>
    <submittedName>
        <fullName evidence="7">Uncharacterized protein</fullName>
    </submittedName>
</protein>
<evidence type="ECO:0000256" key="1">
    <source>
        <dbReference type="ARBA" id="ARBA00004141"/>
    </source>
</evidence>
<dbReference type="Pfam" id="PF03125">
    <property type="entry name" value="Sre"/>
    <property type="match status" value="1"/>
</dbReference>
<comment type="similarity">
    <text evidence="2">Belongs to the nematode receptor-like protein sre family.</text>
</comment>
<evidence type="ECO:0000256" key="6">
    <source>
        <dbReference type="SAM" id="Phobius"/>
    </source>
</evidence>
<evidence type="ECO:0000313" key="8">
    <source>
        <dbReference type="Proteomes" id="UP000835052"/>
    </source>
</evidence>
<comment type="caution">
    <text evidence="7">The sequence shown here is derived from an EMBL/GenBank/DDBJ whole genome shotgun (WGS) entry which is preliminary data.</text>
</comment>
<name>A0A8S1HZZ6_9PELO</name>
<evidence type="ECO:0000256" key="4">
    <source>
        <dbReference type="ARBA" id="ARBA00022989"/>
    </source>
</evidence>
<dbReference type="GO" id="GO:0016020">
    <property type="term" value="C:membrane"/>
    <property type="evidence" value="ECO:0007669"/>
    <property type="project" value="UniProtKB-SubCell"/>
</dbReference>
<evidence type="ECO:0000256" key="5">
    <source>
        <dbReference type="ARBA" id="ARBA00023136"/>
    </source>
</evidence>
<comment type="subcellular location">
    <subcellularLocation>
        <location evidence="1">Membrane</location>
        <topology evidence="1">Multi-pass membrane protein</topology>
    </subcellularLocation>
</comment>
<evidence type="ECO:0000256" key="3">
    <source>
        <dbReference type="ARBA" id="ARBA00022692"/>
    </source>
</evidence>
<reference evidence="7" key="1">
    <citation type="submission" date="2020-10" db="EMBL/GenBank/DDBJ databases">
        <authorList>
            <person name="Kikuchi T."/>
        </authorList>
    </citation>
    <scope>NUCLEOTIDE SEQUENCE</scope>
    <source>
        <strain evidence="7">NKZ352</strain>
    </source>
</reference>
<keyword evidence="8" id="KW-1185">Reference proteome</keyword>
<feature type="transmembrane region" description="Helical" evidence="6">
    <location>
        <begin position="169"/>
        <end position="186"/>
    </location>
</feature>
<feature type="transmembrane region" description="Helical" evidence="6">
    <location>
        <begin position="141"/>
        <end position="163"/>
    </location>
</feature>
<dbReference type="InterPro" id="IPR004151">
    <property type="entry name" value="7TM_GPCR_serpentine_rcpt_Sre"/>
</dbReference>
<evidence type="ECO:0000256" key="2">
    <source>
        <dbReference type="ARBA" id="ARBA00006803"/>
    </source>
</evidence>
<feature type="transmembrane region" description="Helical" evidence="6">
    <location>
        <begin position="96"/>
        <end position="121"/>
    </location>
</feature>
<proteinExistence type="inferred from homology"/>